<dbReference type="AlphaFoldDB" id="A0A0N7LQV2"/>
<dbReference type="SUPFAM" id="SSF110849">
    <property type="entry name" value="ParB/Sulfiredoxin"/>
    <property type="match status" value="1"/>
</dbReference>
<dbReference type="InterPro" id="IPR003115">
    <property type="entry name" value="ParB_N"/>
</dbReference>
<feature type="domain" description="ParB-like N-terminal" evidence="2">
    <location>
        <begin position="70"/>
        <end position="169"/>
    </location>
</feature>
<accession>A0A0N7LQV2</accession>
<evidence type="ECO:0000313" key="4">
    <source>
        <dbReference type="Proteomes" id="UP000050783"/>
    </source>
</evidence>
<dbReference type="CDD" id="cd16405">
    <property type="entry name" value="RepB_like_N"/>
    <property type="match status" value="1"/>
</dbReference>
<evidence type="ECO:0000313" key="3">
    <source>
        <dbReference type="EMBL" id="CUH49052.1"/>
    </source>
</evidence>
<proteinExistence type="predicted"/>
<name>A0A0N7LQV2_9RHOB</name>
<dbReference type="Proteomes" id="UP000050783">
    <property type="component" value="Unassembled WGS sequence"/>
</dbReference>
<dbReference type="Gene3D" id="3.90.1530.30">
    <property type="match status" value="1"/>
</dbReference>
<dbReference type="EMBL" id="CYPU01000055">
    <property type="protein sequence ID" value="CUH49052.1"/>
    <property type="molecule type" value="Genomic_DNA"/>
</dbReference>
<dbReference type="InterPro" id="IPR050336">
    <property type="entry name" value="Chromosome_partition/occlusion"/>
</dbReference>
<dbReference type="InterPro" id="IPR037972">
    <property type="entry name" value="RepB_N"/>
</dbReference>
<evidence type="ECO:0000256" key="1">
    <source>
        <dbReference type="SAM" id="MobiDB-lite"/>
    </source>
</evidence>
<organism evidence="3 4">
    <name type="scientific">Ruegeria atlantica</name>
    <dbReference type="NCBI Taxonomy" id="81569"/>
    <lineage>
        <taxon>Bacteria</taxon>
        <taxon>Pseudomonadati</taxon>
        <taxon>Pseudomonadota</taxon>
        <taxon>Alphaproteobacteria</taxon>
        <taxon>Rhodobacterales</taxon>
        <taxon>Roseobacteraceae</taxon>
        <taxon>Ruegeria</taxon>
    </lineage>
</organism>
<sequence>MAKRKRLTPARTDFLPAGTSGAAPETKSMFPVVQSAPPIAQVAGDTALQAAIDDLSTEISTARAEGRLVQQLPLSAIEETHLVRDRILVDGGEMATLVESLRARGQQTPIEVVQLAEGRFGLISGWRRLTALKGLRAETGEERFATIQALLRRPESASDAYLAMVEENEIRVGLSYYERARIAARAAEQGVYPDEGSALRGLFASVSRAKRSKIGSFIVIYHALDDHLRFAAAIPERLGLSLSKAVKENPALGGRIARELDKTQPDTAEAEAALLNRLAQAGDGTKKALNKGSDVSTSSGETIGSVTLTRSSNGKSLTLTGMTDDLHTRLKAWLADQL</sequence>
<evidence type="ECO:0000259" key="2">
    <source>
        <dbReference type="SMART" id="SM00470"/>
    </source>
</evidence>
<dbReference type="Pfam" id="PF02195">
    <property type="entry name" value="ParB_N"/>
    <property type="match status" value="1"/>
</dbReference>
<dbReference type="RefSeq" id="WP_058278519.1">
    <property type="nucleotide sequence ID" value="NZ_CYPU01000055.1"/>
</dbReference>
<dbReference type="PANTHER" id="PTHR33375">
    <property type="entry name" value="CHROMOSOME-PARTITIONING PROTEIN PARB-RELATED"/>
    <property type="match status" value="1"/>
</dbReference>
<feature type="compositionally biased region" description="Polar residues" evidence="1">
    <location>
        <begin position="293"/>
        <end position="307"/>
    </location>
</feature>
<dbReference type="GO" id="GO:0005694">
    <property type="term" value="C:chromosome"/>
    <property type="evidence" value="ECO:0007669"/>
    <property type="project" value="TreeGrafter"/>
</dbReference>
<feature type="region of interest" description="Disordered" evidence="1">
    <location>
        <begin position="1"/>
        <end position="25"/>
    </location>
</feature>
<gene>
    <name evidence="3" type="ORF">RUA4292_03246</name>
</gene>
<dbReference type="GeneID" id="55494407"/>
<dbReference type="OrthoDB" id="7812516at2"/>
<protein>
    <submittedName>
        <fullName evidence="3">Plasmid partitioning protein RepB</fullName>
    </submittedName>
</protein>
<dbReference type="SMART" id="SM00470">
    <property type="entry name" value="ParB"/>
    <property type="match status" value="1"/>
</dbReference>
<dbReference type="PANTHER" id="PTHR33375:SF1">
    <property type="entry name" value="CHROMOSOME-PARTITIONING PROTEIN PARB-RELATED"/>
    <property type="match status" value="1"/>
</dbReference>
<dbReference type="GO" id="GO:0007059">
    <property type="term" value="P:chromosome segregation"/>
    <property type="evidence" value="ECO:0007669"/>
    <property type="project" value="TreeGrafter"/>
</dbReference>
<dbReference type="InterPro" id="IPR036086">
    <property type="entry name" value="ParB/Sulfiredoxin_sf"/>
</dbReference>
<reference evidence="3 4" key="1">
    <citation type="submission" date="2015-09" db="EMBL/GenBank/DDBJ databases">
        <authorList>
            <consortium name="Swine Surveillance"/>
        </authorList>
    </citation>
    <scope>NUCLEOTIDE SEQUENCE [LARGE SCALE GENOMIC DNA]</scope>
    <source>
        <strain evidence="3 4">CECT 4292</strain>
    </source>
</reference>
<feature type="region of interest" description="Disordered" evidence="1">
    <location>
        <begin position="285"/>
        <end position="307"/>
    </location>
</feature>